<sequence>MKARTRRWLAAAAATVAASTAVLLGNTGGATAAAPSLPVFGLIGDGTTMCAFSSTAPGTLNWVKDVQGFAGNDTRLVGIDFRPKNGLLYAVANHGGIYTIPVVDPDDPYVALHKVGQLSVALNGTSFGVDFNPAVDRLRIISDHGQNLRHDVDGNHTIKDMPLTVNGAPATGVTAAAYTNNDASAATGTTLFDIDTRNDQVAIQAPANNGTLNPTGAVGLDAGLAAGADIFSDVANGRTVANTAFATLLPAGGRQSFYTVDVLTGAATLVGTFPSIAPVTDVAVTLDTN</sequence>
<feature type="chain" id="PRO_5046663445" evidence="1">
    <location>
        <begin position="33"/>
        <end position="289"/>
    </location>
</feature>
<protein>
    <submittedName>
        <fullName evidence="3">DUF4394 domain-containing protein</fullName>
    </submittedName>
</protein>
<organism evidence="3 4">
    <name type="scientific">Actinophytocola gossypii</name>
    <dbReference type="NCBI Taxonomy" id="2812003"/>
    <lineage>
        <taxon>Bacteria</taxon>
        <taxon>Bacillati</taxon>
        <taxon>Actinomycetota</taxon>
        <taxon>Actinomycetes</taxon>
        <taxon>Pseudonocardiales</taxon>
        <taxon>Pseudonocardiaceae</taxon>
    </lineage>
</organism>
<reference evidence="3 4" key="1">
    <citation type="submission" date="2021-02" db="EMBL/GenBank/DDBJ databases">
        <title>Actinophytocola xerophila sp. nov., isolated from soil of cotton cropping field.</title>
        <authorList>
            <person name="Huang R."/>
            <person name="Chen X."/>
            <person name="Ge X."/>
            <person name="Liu W."/>
        </authorList>
    </citation>
    <scope>NUCLEOTIDE SEQUENCE [LARGE SCALE GENOMIC DNA]</scope>
    <source>
        <strain evidence="3 4">S1-96</strain>
    </source>
</reference>
<evidence type="ECO:0000256" key="1">
    <source>
        <dbReference type="SAM" id="SignalP"/>
    </source>
</evidence>
<evidence type="ECO:0000259" key="2">
    <source>
        <dbReference type="Pfam" id="PF14339"/>
    </source>
</evidence>
<dbReference type="EMBL" id="JAFFZE010000004">
    <property type="protein sequence ID" value="MCT2582165.1"/>
    <property type="molecule type" value="Genomic_DNA"/>
</dbReference>
<dbReference type="Proteomes" id="UP001156441">
    <property type="component" value="Unassembled WGS sequence"/>
</dbReference>
<evidence type="ECO:0000313" key="3">
    <source>
        <dbReference type="EMBL" id="MCT2582165.1"/>
    </source>
</evidence>
<keyword evidence="1" id="KW-0732">Signal</keyword>
<feature type="domain" description="DUF4394" evidence="2">
    <location>
        <begin position="49"/>
        <end position="283"/>
    </location>
</feature>
<dbReference type="RefSeq" id="WP_260189513.1">
    <property type="nucleotide sequence ID" value="NZ_JAFFZE010000004.1"/>
</dbReference>
<dbReference type="Pfam" id="PF14339">
    <property type="entry name" value="DUF4394"/>
    <property type="match status" value="1"/>
</dbReference>
<gene>
    <name evidence="3" type="ORF">JT362_03370</name>
</gene>
<accession>A0ABT2J2T2</accession>
<feature type="signal peptide" evidence="1">
    <location>
        <begin position="1"/>
        <end position="32"/>
    </location>
</feature>
<comment type="caution">
    <text evidence="3">The sequence shown here is derived from an EMBL/GenBank/DDBJ whole genome shotgun (WGS) entry which is preliminary data.</text>
</comment>
<name>A0ABT2J2T2_9PSEU</name>
<keyword evidence="4" id="KW-1185">Reference proteome</keyword>
<proteinExistence type="predicted"/>
<evidence type="ECO:0000313" key="4">
    <source>
        <dbReference type="Proteomes" id="UP001156441"/>
    </source>
</evidence>
<dbReference type="InterPro" id="IPR025507">
    <property type="entry name" value="DUF4394"/>
</dbReference>